<evidence type="ECO:0000256" key="19">
    <source>
        <dbReference type="PIRSR" id="PIRSR001500-2"/>
    </source>
</evidence>
<protein>
    <recommendedName>
        <fullName evidence="7">Bifunctional chorismate mutase/prephenate dehydratase</fullName>
        <ecNumber evidence="6">4.2.1.51</ecNumber>
    </recommendedName>
    <alternativeName>
        <fullName evidence="17">Chorismate mutase-prephenate dehydratase</fullName>
    </alternativeName>
    <alternativeName>
        <fullName evidence="8">Prephenate dehydratase</fullName>
    </alternativeName>
    <alternativeName>
        <fullName evidence="16">p-protein</fullName>
    </alternativeName>
</protein>
<dbReference type="Pfam" id="PF00800">
    <property type="entry name" value="PDT"/>
    <property type="match status" value="1"/>
</dbReference>
<dbReference type="CDD" id="cd04905">
    <property type="entry name" value="ACT_CM-PDT"/>
    <property type="match status" value="1"/>
</dbReference>
<keyword evidence="14" id="KW-0456">Lyase</keyword>
<dbReference type="GO" id="GO:0046417">
    <property type="term" value="P:chorismate metabolic process"/>
    <property type="evidence" value="ECO:0007669"/>
    <property type="project" value="InterPro"/>
</dbReference>
<dbReference type="InterPro" id="IPR002912">
    <property type="entry name" value="ACT_dom"/>
</dbReference>
<sequence length="379" mass="42250">MLTEIREKIDAIDDKIAALYDERMKLVKEVALEKSKTGVNLVDRGREKAIVSRVTKAVSPDIKVFTKLVYDTIFETSRGYQSRYLNATSPTAQAIAEAIEGGALKFPEAATVACQGVEGAYSNLAAEKLFRLADIMYFKNFEGVFNAVEKGLCEYGVLPIENSSVGSVNAVYDLMREHRFYIVRSVKLRVRHSLLAVRQTTKDAIREVVSHEQALRQCEGFLKTLKNVKITVVDNTAQAARIVAESGRKDLACLSSPECAALYGLGVVQSDVQDSDTNYTRFICISKKLRIFAPATRISMMVSLPHEPGSLNRTLNKFAVLGLNLTKLESRPLPNSTFEFMFYFDFEGQLENREVQNLIAELEGDSAMFTFLGSYAEVQ</sequence>
<evidence type="ECO:0000256" key="11">
    <source>
        <dbReference type="ARBA" id="ARBA00023141"/>
    </source>
</evidence>
<dbReference type="InterPro" id="IPR036263">
    <property type="entry name" value="Chorismate_II_sf"/>
</dbReference>
<proteinExistence type="predicted"/>
<evidence type="ECO:0000313" key="23">
    <source>
        <dbReference type="EMBL" id="HIU99889.1"/>
    </source>
</evidence>
<evidence type="ECO:0000256" key="1">
    <source>
        <dbReference type="ARBA" id="ARBA00000824"/>
    </source>
</evidence>
<reference evidence="23" key="2">
    <citation type="journal article" date="2021" name="PeerJ">
        <title>Extensive microbial diversity within the chicken gut microbiome revealed by metagenomics and culture.</title>
        <authorList>
            <person name="Gilroy R."/>
            <person name="Ravi A."/>
            <person name="Getino M."/>
            <person name="Pursley I."/>
            <person name="Horton D.L."/>
            <person name="Alikhan N.F."/>
            <person name="Baker D."/>
            <person name="Gharbi K."/>
            <person name="Hall N."/>
            <person name="Watson M."/>
            <person name="Adriaenssens E.M."/>
            <person name="Foster-Nyarko E."/>
            <person name="Jarju S."/>
            <person name="Secka A."/>
            <person name="Antonio M."/>
            <person name="Oren A."/>
            <person name="Chaudhuri R.R."/>
            <person name="La Ragione R."/>
            <person name="Hildebrand F."/>
            <person name="Pallen M.J."/>
        </authorList>
    </citation>
    <scope>NUCLEOTIDE SEQUENCE</scope>
    <source>
        <strain evidence="23">23406</strain>
    </source>
</reference>
<dbReference type="EMBL" id="DVOH01000016">
    <property type="protein sequence ID" value="HIU99889.1"/>
    <property type="molecule type" value="Genomic_DNA"/>
</dbReference>
<dbReference type="GO" id="GO:0009094">
    <property type="term" value="P:L-phenylalanine biosynthetic process"/>
    <property type="evidence" value="ECO:0007669"/>
    <property type="project" value="UniProtKB-KW"/>
</dbReference>
<dbReference type="SUPFAM" id="SSF48600">
    <property type="entry name" value="Chorismate mutase II"/>
    <property type="match status" value="1"/>
</dbReference>
<comment type="function">
    <text evidence="2">Catalyzes the Claisen rearrangement of chorismate to prephenate and the decarboxylation/dehydration of prephenate to phenylpyruvate.</text>
</comment>
<dbReference type="Gene3D" id="3.30.70.260">
    <property type="match status" value="1"/>
</dbReference>
<keyword evidence="12" id="KW-0584">Phenylalanine biosynthesis</keyword>
<evidence type="ECO:0000256" key="7">
    <source>
        <dbReference type="ARBA" id="ARBA00014401"/>
    </source>
</evidence>
<dbReference type="Pfam" id="PF01817">
    <property type="entry name" value="CM_2"/>
    <property type="match status" value="1"/>
</dbReference>
<feature type="domain" description="Prephenate dehydratase" evidence="21">
    <location>
        <begin position="111"/>
        <end position="287"/>
    </location>
</feature>
<dbReference type="PROSITE" id="PS00857">
    <property type="entry name" value="PREPHENATE_DEHYDR_1"/>
    <property type="match status" value="1"/>
</dbReference>
<dbReference type="PIRSF" id="PIRSF001500">
    <property type="entry name" value="Chor_mut_pdt_Ppr"/>
    <property type="match status" value="1"/>
</dbReference>
<dbReference type="PROSITE" id="PS51671">
    <property type="entry name" value="ACT"/>
    <property type="match status" value="1"/>
</dbReference>
<dbReference type="PROSITE" id="PS00858">
    <property type="entry name" value="PREPHENATE_DEHYDR_2"/>
    <property type="match status" value="1"/>
</dbReference>
<dbReference type="InterPro" id="IPR008242">
    <property type="entry name" value="Chor_mutase/pphenate_deHydtase"/>
</dbReference>
<keyword evidence="11" id="KW-0057">Aromatic amino acid biosynthesis</keyword>
<organism evidence="23 24">
    <name type="scientific">Candidatus Stercoripulliclostridium merdipullorum</name>
    <dbReference type="NCBI Taxonomy" id="2840952"/>
    <lineage>
        <taxon>Bacteria</taxon>
        <taxon>Bacillati</taxon>
        <taxon>Bacillota</taxon>
        <taxon>Clostridia</taxon>
        <taxon>Eubacteriales</taxon>
        <taxon>Candidatus Stercoripulliclostridium</taxon>
    </lineage>
</organism>
<comment type="pathway">
    <text evidence="4">Amino-acid biosynthesis; L-phenylalanine biosynthesis; phenylpyruvate from prephenate: step 1/1.</text>
</comment>
<dbReference type="Proteomes" id="UP000886891">
    <property type="component" value="Unassembled WGS sequence"/>
</dbReference>
<dbReference type="GO" id="GO:0004106">
    <property type="term" value="F:chorismate mutase activity"/>
    <property type="evidence" value="ECO:0007669"/>
    <property type="project" value="UniProtKB-EC"/>
</dbReference>
<dbReference type="Gene3D" id="1.20.59.10">
    <property type="entry name" value="Chorismate mutase"/>
    <property type="match status" value="1"/>
</dbReference>
<evidence type="ECO:0000256" key="2">
    <source>
        <dbReference type="ARBA" id="ARBA00002364"/>
    </source>
</evidence>
<feature type="domain" description="Chorismate mutase" evidence="20">
    <location>
        <begin position="1"/>
        <end position="85"/>
    </location>
</feature>
<dbReference type="GO" id="GO:0004664">
    <property type="term" value="F:prephenate dehydratase activity"/>
    <property type="evidence" value="ECO:0007669"/>
    <property type="project" value="UniProtKB-EC"/>
</dbReference>
<evidence type="ECO:0000313" key="24">
    <source>
        <dbReference type="Proteomes" id="UP000886891"/>
    </source>
</evidence>
<comment type="catalytic activity">
    <reaction evidence="18">
        <text>prephenate + H(+) = 3-phenylpyruvate + CO2 + H2O</text>
        <dbReference type="Rhea" id="RHEA:21648"/>
        <dbReference type="ChEBI" id="CHEBI:15377"/>
        <dbReference type="ChEBI" id="CHEBI:15378"/>
        <dbReference type="ChEBI" id="CHEBI:16526"/>
        <dbReference type="ChEBI" id="CHEBI:18005"/>
        <dbReference type="ChEBI" id="CHEBI:29934"/>
        <dbReference type="EC" id="4.2.1.51"/>
    </reaction>
</comment>
<evidence type="ECO:0000256" key="16">
    <source>
        <dbReference type="ARBA" id="ARBA00031175"/>
    </source>
</evidence>
<name>A0A9D1SX28_9FIRM</name>
<evidence type="ECO:0000256" key="14">
    <source>
        <dbReference type="ARBA" id="ARBA00023239"/>
    </source>
</evidence>
<accession>A0A9D1SX28</accession>
<evidence type="ECO:0000259" key="22">
    <source>
        <dbReference type="PROSITE" id="PS51671"/>
    </source>
</evidence>
<evidence type="ECO:0000256" key="5">
    <source>
        <dbReference type="ARBA" id="ARBA00004817"/>
    </source>
</evidence>
<dbReference type="SUPFAM" id="SSF55021">
    <property type="entry name" value="ACT-like"/>
    <property type="match status" value="1"/>
</dbReference>
<dbReference type="CDD" id="cd13631">
    <property type="entry name" value="PBP2_Ct-PDT_like"/>
    <property type="match status" value="1"/>
</dbReference>
<comment type="subcellular location">
    <subcellularLocation>
        <location evidence="3">Cytoplasm</location>
    </subcellularLocation>
</comment>
<reference evidence="23" key="1">
    <citation type="submission" date="2020-10" db="EMBL/GenBank/DDBJ databases">
        <authorList>
            <person name="Gilroy R."/>
        </authorList>
    </citation>
    <scope>NUCLEOTIDE SEQUENCE</scope>
    <source>
        <strain evidence="23">23406</strain>
    </source>
</reference>
<feature type="site" description="Essential for prephenate dehydratase activity" evidence="19">
    <location>
        <position position="280"/>
    </location>
</feature>
<comment type="caution">
    <text evidence="23">The sequence shown here is derived from an EMBL/GenBank/DDBJ whole genome shotgun (WGS) entry which is preliminary data.</text>
</comment>
<dbReference type="InterPro" id="IPR018528">
    <property type="entry name" value="Preph_deHydtase_CS"/>
</dbReference>
<feature type="domain" description="ACT" evidence="22">
    <location>
        <begin position="299"/>
        <end position="379"/>
    </location>
</feature>
<keyword evidence="9" id="KW-0963">Cytoplasm</keyword>
<evidence type="ECO:0000256" key="9">
    <source>
        <dbReference type="ARBA" id="ARBA00022490"/>
    </source>
</evidence>
<evidence type="ECO:0000256" key="18">
    <source>
        <dbReference type="ARBA" id="ARBA00047848"/>
    </source>
</evidence>
<dbReference type="EC" id="4.2.1.51" evidence="6"/>
<evidence type="ECO:0000256" key="3">
    <source>
        <dbReference type="ARBA" id="ARBA00004496"/>
    </source>
</evidence>
<keyword evidence="13" id="KW-0413">Isomerase</keyword>
<evidence type="ECO:0000259" key="20">
    <source>
        <dbReference type="PROSITE" id="PS51168"/>
    </source>
</evidence>
<dbReference type="GO" id="GO:0005737">
    <property type="term" value="C:cytoplasm"/>
    <property type="evidence" value="ECO:0007669"/>
    <property type="project" value="UniProtKB-SubCell"/>
</dbReference>
<evidence type="ECO:0000256" key="17">
    <source>
        <dbReference type="ARBA" id="ARBA00031520"/>
    </source>
</evidence>
<dbReference type="InterPro" id="IPR001086">
    <property type="entry name" value="Preph_deHydtase"/>
</dbReference>
<dbReference type="PROSITE" id="PS51168">
    <property type="entry name" value="CHORISMATE_MUT_2"/>
    <property type="match status" value="1"/>
</dbReference>
<gene>
    <name evidence="23" type="ORF">IAB14_02095</name>
</gene>
<evidence type="ECO:0000256" key="4">
    <source>
        <dbReference type="ARBA" id="ARBA00004741"/>
    </source>
</evidence>
<dbReference type="PANTHER" id="PTHR21022">
    <property type="entry name" value="PREPHENATE DEHYDRATASE P PROTEIN"/>
    <property type="match status" value="1"/>
</dbReference>
<dbReference type="SMART" id="SM00830">
    <property type="entry name" value="CM_2"/>
    <property type="match status" value="1"/>
</dbReference>
<keyword evidence="10" id="KW-0028">Amino-acid biosynthesis</keyword>
<comment type="pathway">
    <text evidence="5">Metabolic intermediate biosynthesis; prephenate biosynthesis; prephenate from chorismate: step 1/1.</text>
</comment>
<dbReference type="PANTHER" id="PTHR21022:SF19">
    <property type="entry name" value="PREPHENATE DEHYDRATASE-RELATED"/>
    <property type="match status" value="1"/>
</dbReference>
<evidence type="ECO:0000259" key="21">
    <source>
        <dbReference type="PROSITE" id="PS51171"/>
    </source>
</evidence>
<evidence type="ECO:0000256" key="12">
    <source>
        <dbReference type="ARBA" id="ARBA00023222"/>
    </source>
</evidence>
<evidence type="ECO:0000256" key="10">
    <source>
        <dbReference type="ARBA" id="ARBA00022605"/>
    </source>
</evidence>
<dbReference type="InterPro" id="IPR045865">
    <property type="entry name" value="ACT-like_dom_sf"/>
</dbReference>
<evidence type="ECO:0000256" key="6">
    <source>
        <dbReference type="ARBA" id="ARBA00013147"/>
    </source>
</evidence>
<dbReference type="InterPro" id="IPR036979">
    <property type="entry name" value="CM_dom_sf"/>
</dbReference>
<dbReference type="InterPro" id="IPR002701">
    <property type="entry name" value="CM_II_prokaryot"/>
</dbReference>
<comment type="catalytic activity">
    <reaction evidence="1">
        <text>chorismate = prephenate</text>
        <dbReference type="Rhea" id="RHEA:13897"/>
        <dbReference type="ChEBI" id="CHEBI:29748"/>
        <dbReference type="ChEBI" id="CHEBI:29934"/>
        <dbReference type="EC" id="5.4.99.5"/>
    </reaction>
</comment>
<dbReference type="Gene3D" id="3.40.190.10">
    <property type="entry name" value="Periplasmic binding protein-like II"/>
    <property type="match status" value="2"/>
</dbReference>
<dbReference type="AlphaFoldDB" id="A0A9D1SX28"/>
<evidence type="ECO:0000256" key="15">
    <source>
        <dbReference type="ARBA" id="ARBA00023268"/>
    </source>
</evidence>
<dbReference type="SUPFAM" id="SSF53850">
    <property type="entry name" value="Periplasmic binding protein-like II"/>
    <property type="match status" value="1"/>
</dbReference>
<keyword evidence="15" id="KW-0511">Multifunctional enzyme</keyword>
<dbReference type="PROSITE" id="PS51171">
    <property type="entry name" value="PREPHENATE_DEHYDR_3"/>
    <property type="match status" value="1"/>
</dbReference>
<evidence type="ECO:0000256" key="8">
    <source>
        <dbReference type="ARBA" id="ARBA00021872"/>
    </source>
</evidence>
<evidence type="ECO:0000256" key="13">
    <source>
        <dbReference type="ARBA" id="ARBA00023235"/>
    </source>
</evidence>